<dbReference type="Pfam" id="PF03473">
    <property type="entry name" value="MOSC"/>
    <property type="match status" value="1"/>
</dbReference>
<dbReference type="GO" id="GO:0030151">
    <property type="term" value="F:molybdenum ion binding"/>
    <property type="evidence" value="ECO:0007669"/>
    <property type="project" value="InterPro"/>
</dbReference>
<comment type="caution">
    <text evidence="2">The sequence shown here is derived from an EMBL/GenBank/DDBJ whole genome shotgun (WGS) entry which is preliminary data.</text>
</comment>
<dbReference type="AlphaFoldDB" id="A0AAN6IVI4"/>
<dbReference type="PANTHER" id="PTHR14237:SF19">
    <property type="entry name" value="MITOCHONDRIAL AMIDOXIME REDUCING COMPONENT 1"/>
    <property type="match status" value="1"/>
</dbReference>
<evidence type="ECO:0000313" key="3">
    <source>
        <dbReference type="Proteomes" id="UP001161757"/>
    </source>
</evidence>
<dbReference type="GO" id="GO:0003824">
    <property type="term" value="F:catalytic activity"/>
    <property type="evidence" value="ECO:0007669"/>
    <property type="project" value="InterPro"/>
</dbReference>
<name>A0AAN6IVI4_EXODE</name>
<accession>A0AAN6IVI4</accession>
<dbReference type="InterPro" id="IPR005303">
    <property type="entry name" value="MOCOS_middle"/>
</dbReference>
<dbReference type="EMBL" id="JAJGCB010000007">
    <property type="protein sequence ID" value="KAJ8991753.1"/>
    <property type="molecule type" value="Genomic_DNA"/>
</dbReference>
<reference evidence="2" key="1">
    <citation type="submission" date="2023-01" db="EMBL/GenBank/DDBJ databases">
        <title>Exophiala dermititidis isolated from Cystic Fibrosis Patient.</title>
        <authorList>
            <person name="Kurbessoian T."/>
            <person name="Crocker A."/>
            <person name="Murante D."/>
            <person name="Hogan D.A."/>
            <person name="Stajich J.E."/>
        </authorList>
    </citation>
    <scope>NUCLEOTIDE SEQUENCE</scope>
    <source>
        <strain evidence="2">Ex8</strain>
    </source>
</reference>
<protein>
    <recommendedName>
        <fullName evidence="1">MOSC domain-containing protein</fullName>
    </recommendedName>
</protein>
<sequence length="317" mass="35861">MAHTVSEITDLRIYPIKSCRGISVKSAKLTREGLELDRRWMFIDSSHKFVTIRSKPQMTLINTSIDHETDSLVIQIGHNRDKQVKVPIHPTQQWLEANTNLVSVDIWEYITDAYAYASPEIKGLFSDFFGEPVDLVVKGPEPRICRGNGDPSILGRVEKVNFPDMLPVQIASESSLKELNGRLKELGKKEITIERFRPNIIIKGGEPWSEDSWKTVRINGDNSLLTSITGGNRNAIDLDVAARCARCTVPNVDPDTAEKDPHQPWDVLVSYRRVDPGIKYKPCFGMLCCPRNEGNIEVGMRFEVTDVTSNHRFIKPF</sequence>
<evidence type="ECO:0000259" key="1">
    <source>
        <dbReference type="PROSITE" id="PS51340"/>
    </source>
</evidence>
<dbReference type="Proteomes" id="UP001161757">
    <property type="component" value="Unassembled WGS sequence"/>
</dbReference>
<proteinExistence type="predicted"/>
<dbReference type="PROSITE" id="PS51340">
    <property type="entry name" value="MOSC"/>
    <property type="match status" value="1"/>
</dbReference>
<dbReference type="SUPFAM" id="SSF141673">
    <property type="entry name" value="MOSC N-terminal domain-like"/>
    <property type="match status" value="1"/>
</dbReference>
<dbReference type="GO" id="GO:0030170">
    <property type="term" value="F:pyridoxal phosphate binding"/>
    <property type="evidence" value="ECO:0007669"/>
    <property type="project" value="InterPro"/>
</dbReference>
<evidence type="ECO:0000313" key="2">
    <source>
        <dbReference type="EMBL" id="KAJ8991753.1"/>
    </source>
</evidence>
<gene>
    <name evidence="2" type="ORF">HRR80_004375</name>
</gene>
<dbReference type="InterPro" id="IPR011037">
    <property type="entry name" value="Pyrv_Knase-like_insert_dom_sf"/>
</dbReference>
<dbReference type="InterPro" id="IPR005302">
    <property type="entry name" value="MoCF_Sase_C"/>
</dbReference>
<organism evidence="2 3">
    <name type="scientific">Exophiala dermatitidis</name>
    <name type="common">Black yeast-like fungus</name>
    <name type="synonym">Wangiella dermatitidis</name>
    <dbReference type="NCBI Taxonomy" id="5970"/>
    <lineage>
        <taxon>Eukaryota</taxon>
        <taxon>Fungi</taxon>
        <taxon>Dikarya</taxon>
        <taxon>Ascomycota</taxon>
        <taxon>Pezizomycotina</taxon>
        <taxon>Eurotiomycetes</taxon>
        <taxon>Chaetothyriomycetidae</taxon>
        <taxon>Chaetothyriales</taxon>
        <taxon>Herpotrichiellaceae</taxon>
        <taxon>Exophiala</taxon>
    </lineage>
</organism>
<feature type="domain" description="MOSC" evidence="1">
    <location>
        <begin position="118"/>
        <end position="305"/>
    </location>
</feature>
<dbReference type="SUPFAM" id="SSF50800">
    <property type="entry name" value="PK beta-barrel domain-like"/>
    <property type="match status" value="1"/>
</dbReference>
<dbReference type="Pfam" id="PF03476">
    <property type="entry name" value="MOSC_N"/>
    <property type="match status" value="1"/>
</dbReference>
<dbReference type="PANTHER" id="PTHR14237">
    <property type="entry name" value="MOLYBDOPTERIN COFACTOR SULFURASE MOSC"/>
    <property type="match status" value="1"/>
</dbReference>